<feature type="region of interest" description="Disordered" evidence="1">
    <location>
        <begin position="1"/>
        <end position="49"/>
    </location>
</feature>
<sequence>GAADRHENHRAERPRDKRECEDGERPERALQRIEKGEDQLREHQHRGNGIDEEIEELGGAADDHADRDFARTDAVAVAVQRTDIALGGKGGDGIAAHRVRTFLQHAPRERVS</sequence>
<accession>A0AA40JQ51</accession>
<gene>
    <name evidence="2" type="ORF">QU38_02040</name>
</gene>
<comment type="caution">
    <text evidence="2">The sequence shown here is derived from an EMBL/GenBank/DDBJ whole genome shotgun (WGS) entry which is preliminary data.</text>
</comment>
<dbReference type="AlphaFoldDB" id="A0AA40JQ51"/>
<protein>
    <submittedName>
        <fullName evidence="2">Uncharacterized protein</fullName>
    </submittedName>
</protein>
<dbReference type="Proteomes" id="UP000032274">
    <property type="component" value="Unassembled WGS sequence"/>
</dbReference>
<proteinExistence type="predicted"/>
<evidence type="ECO:0000313" key="2">
    <source>
        <dbReference type="EMBL" id="KIU01360.1"/>
    </source>
</evidence>
<reference evidence="2 3" key="1">
    <citation type="submission" date="2015-01" db="EMBL/GenBank/DDBJ databases">
        <title>Characterization of Swiss Staphylococcus aureus strains involved in food poisoning.</title>
        <authorList>
            <person name="Crovadore J."/>
            <person name="Chablais R."/>
            <person name="Tonacini J."/>
            <person name="Schnyder B."/>
            <person name="Lefort F."/>
        </authorList>
    </citation>
    <scope>NUCLEOTIDE SEQUENCE [LARGE SCALE GENOMIC DNA]</scope>
    <source>
        <strain evidence="2 3">SA-120</strain>
    </source>
</reference>
<dbReference type="EMBL" id="JXIG01000442">
    <property type="protein sequence ID" value="KIU01360.1"/>
    <property type="molecule type" value="Genomic_DNA"/>
</dbReference>
<feature type="compositionally biased region" description="Basic and acidic residues" evidence="1">
    <location>
        <begin position="1"/>
        <end position="42"/>
    </location>
</feature>
<evidence type="ECO:0000313" key="3">
    <source>
        <dbReference type="Proteomes" id="UP000032274"/>
    </source>
</evidence>
<feature type="non-terminal residue" evidence="2">
    <location>
        <position position="1"/>
    </location>
</feature>
<evidence type="ECO:0000256" key="1">
    <source>
        <dbReference type="SAM" id="MobiDB-lite"/>
    </source>
</evidence>
<organism evidence="2 3">
    <name type="scientific">Staphylococcus aureus</name>
    <dbReference type="NCBI Taxonomy" id="1280"/>
    <lineage>
        <taxon>Bacteria</taxon>
        <taxon>Bacillati</taxon>
        <taxon>Bacillota</taxon>
        <taxon>Bacilli</taxon>
        <taxon>Bacillales</taxon>
        <taxon>Staphylococcaceae</taxon>
        <taxon>Staphylococcus</taxon>
    </lineage>
</organism>
<name>A0AA40JQ51_STAAU</name>